<gene>
    <name evidence="2" type="ORF">DEM27_00695</name>
</gene>
<feature type="domain" description="Glycosyltransferase 2-like" evidence="1">
    <location>
        <begin position="6"/>
        <end position="180"/>
    </location>
</feature>
<keyword evidence="3" id="KW-1185">Reference proteome</keyword>
<reference evidence="2 3" key="1">
    <citation type="submission" date="2018-05" db="EMBL/GenBank/DDBJ databases">
        <title>The draft genome of strain NS-104.</title>
        <authorList>
            <person name="Hang P."/>
            <person name="Jiang J."/>
        </authorList>
    </citation>
    <scope>NUCLEOTIDE SEQUENCE [LARGE SCALE GENOMIC DNA]</scope>
    <source>
        <strain evidence="2 3">NS-104</strain>
    </source>
</reference>
<dbReference type="Proteomes" id="UP000245252">
    <property type="component" value="Unassembled WGS sequence"/>
</dbReference>
<sequence>MAPLLSICVPSRNRQKYFKKTIEWMLKSTLDNVQFVFADNSDDPSIMAEYMANIVGNDPRVVFLPPLDTTLSMVDNWERTVAATTGDWIVVVGDDDYVDPNVATLIESVTKVEPGLEAFAWSIIGYCWPHAEREKQSVLVSLEDYIYKVSHTDVFRRMFGWHEATHTPTSGFSIYHTAISRTLLEKIKRTYGGRYFEHPVVDYDNAFKVICSGRNFAVSGRPFSVMGSCPESNSFSIGKIELFKKTTKTFIQEAGRDFEDDPDVRDFPFKSLLGVPATIMQAQNWFKQKYNLKYEGWEKDFVKACANEVFVYTDREAYELACEGYRTALRAWKGGKYLKDFTPKFRGDSHGIHATGFTESSVYVDSDVAPTPGELFAIVEDMIIAAKDIKVDPTGLKLPGQVNNPKLRAAS</sequence>
<dbReference type="OrthoDB" id="5291101at2"/>
<dbReference type="Gene3D" id="3.90.550.10">
    <property type="entry name" value="Spore Coat Polysaccharide Biosynthesis Protein SpsA, Chain A"/>
    <property type="match status" value="1"/>
</dbReference>
<protein>
    <recommendedName>
        <fullName evidence="1">Glycosyltransferase 2-like domain-containing protein</fullName>
    </recommendedName>
</protein>
<organism evidence="2 3">
    <name type="scientific">Metarhizobium album</name>
    <dbReference type="NCBI Taxonomy" id="2182425"/>
    <lineage>
        <taxon>Bacteria</taxon>
        <taxon>Pseudomonadati</taxon>
        <taxon>Pseudomonadota</taxon>
        <taxon>Alphaproteobacteria</taxon>
        <taxon>Hyphomicrobiales</taxon>
        <taxon>Rhizobiaceae</taxon>
        <taxon>Metarhizobium</taxon>
    </lineage>
</organism>
<proteinExistence type="predicted"/>
<dbReference type="SUPFAM" id="SSF53448">
    <property type="entry name" value="Nucleotide-diphospho-sugar transferases"/>
    <property type="match status" value="1"/>
</dbReference>
<comment type="caution">
    <text evidence="2">The sequence shown here is derived from an EMBL/GenBank/DDBJ whole genome shotgun (WGS) entry which is preliminary data.</text>
</comment>
<dbReference type="AlphaFoldDB" id="A0A2U2DWQ2"/>
<dbReference type="RefSeq" id="WP_109456272.1">
    <property type="nucleotide sequence ID" value="NZ_QFBC01000001.1"/>
</dbReference>
<accession>A0A2U2DWQ2</accession>
<evidence type="ECO:0000313" key="3">
    <source>
        <dbReference type="Proteomes" id="UP000245252"/>
    </source>
</evidence>
<dbReference type="CDD" id="cd00761">
    <property type="entry name" value="Glyco_tranf_GTA_type"/>
    <property type="match status" value="1"/>
</dbReference>
<name>A0A2U2DWQ2_9HYPH</name>
<dbReference type="Pfam" id="PF00535">
    <property type="entry name" value="Glycos_transf_2"/>
    <property type="match status" value="1"/>
</dbReference>
<evidence type="ECO:0000259" key="1">
    <source>
        <dbReference type="Pfam" id="PF00535"/>
    </source>
</evidence>
<dbReference type="InterPro" id="IPR029044">
    <property type="entry name" value="Nucleotide-diphossugar_trans"/>
</dbReference>
<dbReference type="InterPro" id="IPR001173">
    <property type="entry name" value="Glyco_trans_2-like"/>
</dbReference>
<evidence type="ECO:0000313" key="2">
    <source>
        <dbReference type="EMBL" id="PWE57755.1"/>
    </source>
</evidence>
<dbReference type="EMBL" id="QFBC01000001">
    <property type="protein sequence ID" value="PWE57755.1"/>
    <property type="molecule type" value="Genomic_DNA"/>
</dbReference>